<dbReference type="Proteomes" id="UP001341281">
    <property type="component" value="Chromosome 09"/>
</dbReference>
<name>A0AAQ3XCJ1_PASNO</name>
<keyword evidence="2" id="KW-1185">Reference proteome</keyword>
<dbReference type="PANTHER" id="PTHR15503">
    <property type="entry name" value="LDOC1 RELATED"/>
    <property type="match status" value="1"/>
</dbReference>
<gene>
    <name evidence="1" type="ORF">U9M48_039289</name>
</gene>
<dbReference type="Pfam" id="PF08284">
    <property type="entry name" value="RVP_2"/>
    <property type="match status" value="1"/>
</dbReference>
<proteinExistence type="predicted"/>
<dbReference type="InterPro" id="IPR032567">
    <property type="entry name" value="RTL1-rel"/>
</dbReference>
<dbReference type="CDD" id="cd00303">
    <property type="entry name" value="retropepsin_like"/>
    <property type="match status" value="1"/>
</dbReference>
<dbReference type="GO" id="GO:0004190">
    <property type="term" value="F:aspartic-type endopeptidase activity"/>
    <property type="evidence" value="ECO:0007669"/>
    <property type="project" value="InterPro"/>
</dbReference>
<dbReference type="PANTHER" id="PTHR15503:SF22">
    <property type="entry name" value="TRANSPOSON TY3-I GAG POLYPROTEIN"/>
    <property type="match status" value="1"/>
</dbReference>
<dbReference type="PROSITE" id="PS00141">
    <property type="entry name" value="ASP_PROTEASE"/>
    <property type="match status" value="1"/>
</dbReference>
<evidence type="ECO:0000313" key="2">
    <source>
        <dbReference type="Proteomes" id="UP001341281"/>
    </source>
</evidence>
<protein>
    <submittedName>
        <fullName evidence="1">Uncharacterized protein</fullName>
    </submittedName>
</protein>
<organism evidence="1 2">
    <name type="scientific">Paspalum notatum var. saurae</name>
    <dbReference type="NCBI Taxonomy" id="547442"/>
    <lineage>
        <taxon>Eukaryota</taxon>
        <taxon>Viridiplantae</taxon>
        <taxon>Streptophyta</taxon>
        <taxon>Embryophyta</taxon>
        <taxon>Tracheophyta</taxon>
        <taxon>Spermatophyta</taxon>
        <taxon>Magnoliopsida</taxon>
        <taxon>Liliopsida</taxon>
        <taxon>Poales</taxon>
        <taxon>Poaceae</taxon>
        <taxon>PACMAD clade</taxon>
        <taxon>Panicoideae</taxon>
        <taxon>Andropogonodae</taxon>
        <taxon>Paspaleae</taxon>
        <taxon>Paspalinae</taxon>
        <taxon>Paspalum</taxon>
    </lineage>
</organism>
<dbReference type="GO" id="GO:0006508">
    <property type="term" value="P:proteolysis"/>
    <property type="evidence" value="ECO:0007669"/>
    <property type="project" value="InterPro"/>
</dbReference>
<sequence>MEHHAKHYAEQHQILTKERRLRDYRKAHGLCFHCGEKYEPGHLDICPKKVKAHLNTLAINDLDQRLTEEVLIQLAVEDALAEDFCQLSLHALSSVDNMGCIKLRALVQSTSMLLLLDSGSSHTFVSATFVQHVGIPTVAIPPRQVKLANGTVITADRMVPNLQWCCQWHTLQTNMLVLDMAPYDAILGYDWLETHSPMQCNWADRTISFTLNGRTIQLQGLKSAPLQLTADI</sequence>
<dbReference type="EMBL" id="CP144753">
    <property type="protein sequence ID" value="WVZ93295.1"/>
    <property type="molecule type" value="Genomic_DNA"/>
</dbReference>
<dbReference type="InterPro" id="IPR001969">
    <property type="entry name" value="Aspartic_peptidase_AS"/>
</dbReference>
<dbReference type="SUPFAM" id="SSF50630">
    <property type="entry name" value="Acid proteases"/>
    <property type="match status" value="1"/>
</dbReference>
<dbReference type="AlphaFoldDB" id="A0AAQ3XCJ1"/>
<evidence type="ECO:0000313" key="1">
    <source>
        <dbReference type="EMBL" id="WVZ93295.1"/>
    </source>
</evidence>
<dbReference type="Gene3D" id="2.40.70.10">
    <property type="entry name" value="Acid Proteases"/>
    <property type="match status" value="1"/>
</dbReference>
<reference evidence="1 2" key="1">
    <citation type="submission" date="2024-02" db="EMBL/GenBank/DDBJ databases">
        <title>High-quality chromosome-scale genome assembly of Pensacola bahiagrass (Paspalum notatum Flugge var. saurae).</title>
        <authorList>
            <person name="Vega J.M."/>
            <person name="Podio M."/>
            <person name="Orjuela J."/>
            <person name="Siena L.A."/>
            <person name="Pessino S.C."/>
            <person name="Combes M.C."/>
            <person name="Mariac C."/>
            <person name="Albertini E."/>
            <person name="Pupilli F."/>
            <person name="Ortiz J.P.A."/>
            <person name="Leblanc O."/>
        </authorList>
    </citation>
    <scope>NUCLEOTIDE SEQUENCE [LARGE SCALE GENOMIC DNA]</scope>
    <source>
        <strain evidence="1">R1</strain>
        <tissue evidence="1">Leaf</tissue>
    </source>
</reference>
<accession>A0AAQ3XCJ1</accession>
<dbReference type="InterPro" id="IPR021109">
    <property type="entry name" value="Peptidase_aspartic_dom_sf"/>
</dbReference>